<keyword evidence="7 10" id="KW-0472">Membrane</keyword>
<comment type="similarity">
    <text evidence="2 10 11">Belongs to the TonB-dependent receptor family.</text>
</comment>
<evidence type="ECO:0000313" key="15">
    <source>
        <dbReference type="Proteomes" id="UP000650424"/>
    </source>
</evidence>
<evidence type="ECO:0000256" key="8">
    <source>
        <dbReference type="ARBA" id="ARBA00023170"/>
    </source>
</evidence>
<evidence type="ECO:0000259" key="13">
    <source>
        <dbReference type="Pfam" id="PF07715"/>
    </source>
</evidence>
<dbReference type="SUPFAM" id="SSF56935">
    <property type="entry name" value="Porins"/>
    <property type="match status" value="1"/>
</dbReference>
<dbReference type="PANTHER" id="PTHR30069:SF39">
    <property type="entry name" value="BLL6183 PROTEIN"/>
    <property type="match status" value="1"/>
</dbReference>
<dbReference type="InterPro" id="IPR039426">
    <property type="entry name" value="TonB-dep_rcpt-like"/>
</dbReference>
<evidence type="ECO:0000256" key="4">
    <source>
        <dbReference type="ARBA" id="ARBA00022452"/>
    </source>
</evidence>
<protein>
    <submittedName>
        <fullName evidence="14">TonB-dependent receptor</fullName>
    </submittedName>
</protein>
<evidence type="ECO:0000259" key="12">
    <source>
        <dbReference type="Pfam" id="PF00593"/>
    </source>
</evidence>
<evidence type="ECO:0000256" key="1">
    <source>
        <dbReference type="ARBA" id="ARBA00004571"/>
    </source>
</evidence>
<dbReference type="EMBL" id="JACOGF010000002">
    <property type="protein sequence ID" value="MBC3916961.1"/>
    <property type="molecule type" value="Genomic_DNA"/>
</dbReference>
<dbReference type="InterPro" id="IPR036942">
    <property type="entry name" value="Beta-barrel_TonB_sf"/>
</dbReference>
<name>A0ABR6ZM33_9BURK</name>
<dbReference type="Proteomes" id="UP000650424">
    <property type="component" value="Unassembled WGS sequence"/>
</dbReference>
<keyword evidence="5 10" id="KW-0812">Transmembrane</keyword>
<comment type="subcellular location">
    <subcellularLocation>
        <location evidence="1 10">Cell outer membrane</location>
        <topology evidence="1 10">Multi-pass membrane protein</topology>
    </subcellularLocation>
</comment>
<dbReference type="Gene3D" id="2.40.170.20">
    <property type="entry name" value="TonB-dependent receptor, beta-barrel domain"/>
    <property type="match status" value="1"/>
</dbReference>
<organism evidence="14 15">
    <name type="scientific">Undibacterium hunanense</name>
    <dbReference type="NCBI Taxonomy" id="2762292"/>
    <lineage>
        <taxon>Bacteria</taxon>
        <taxon>Pseudomonadati</taxon>
        <taxon>Pseudomonadota</taxon>
        <taxon>Betaproteobacteria</taxon>
        <taxon>Burkholderiales</taxon>
        <taxon>Oxalobacteraceae</taxon>
        <taxon>Undibacterium</taxon>
    </lineage>
</organism>
<sequence>MAADVSVDIAIDIATPPVVEIIGTTPLPDLGLAREQIPAAVQTATSRDMARSGALNFSDFLNRSLGSVHVNDVQGNPFMNDVNYRGYTASPLLGTPQGLSVYMDGVRLNQPFGDVVMWDLIPKDAISSLTLMSGANPLFGLNTLGGALSLQTKDGLHDAGTAVEIGAGRYGRRSLGLEHGGTNERGLDWFMVAHAYQEDGWRDDSPSSLGQFFGKLGWHDSKTGLKLSYAWAGSKMTGNGSQEQQLLANNYASVYTKPDVTRNHAGFVNLEAKSSLSEHVLLAGNVYYRNTRTATINGDLNEDALGESAYYTGQAADKAWLLAHGYSPVVESSNSRTSTTNAFPVWRCIAQAGTNTEPNEKCTGLITNTNTHQQNYGVSAQLSFQSKAAGYGNQFVVGAGYDASRTRFSQASQFGYLNADRSISPVNAYADGTQNSENAFDQRVNLSGQTTTWSLSGSDTLSLDDRWHITASGRYNSTALKNTDRLYPYNNATTQGGQRGSLDGDHTFRRFNPALGISFTPDTAINAYLGYSESSRAPTSIELGCADPDFGCRLPNSMAGDPALKQVVSKTWEAGLRGKLPGKLVDKMAWNVGVFRGDNLDDILFVANSAATGYFKNFGQTRRQGLEAGISGELDNASFGLNYTWMKATYQSSDSLGAQYNSAANASGNITVKPGDQIPLIPQQIFKAHANYEFDTRYSAGIELLAVGKSFLRGNENNAHVADGINKLGSGSMPGYTVVNLSGSYRPTAQLKLLINISNLFDQRYYTAGQLGPHAITANGGYSNSDAKGTNFYTPSAPRMIWVGLRYSLGATARD</sequence>
<evidence type="ECO:0000256" key="10">
    <source>
        <dbReference type="PROSITE-ProRule" id="PRU01360"/>
    </source>
</evidence>
<dbReference type="InterPro" id="IPR000531">
    <property type="entry name" value="Beta-barrel_TonB"/>
</dbReference>
<dbReference type="PANTHER" id="PTHR30069">
    <property type="entry name" value="TONB-DEPENDENT OUTER MEMBRANE RECEPTOR"/>
    <property type="match status" value="1"/>
</dbReference>
<keyword evidence="3 10" id="KW-0813">Transport</keyword>
<feature type="domain" description="TonB-dependent receptor plug" evidence="13">
    <location>
        <begin position="35"/>
        <end position="147"/>
    </location>
</feature>
<dbReference type="Pfam" id="PF07715">
    <property type="entry name" value="Plug"/>
    <property type="match status" value="1"/>
</dbReference>
<evidence type="ECO:0000256" key="11">
    <source>
        <dbReference type="RuleBase" id="RU003357"/>
    </source>
</evidence>
<keyword evidence="15" id="KW-1185">Reference proteome</keyword>
<evidence type="ECO:0000256" key="6">
    <source>
        <dbReference type="ARBA" id="ARBA00023077"/>
    </source>
</evidence>
<dbReference type="InterPro" id="IPR037066">
    <property type="entry name" value="Plug_dom_sf"/>
</dbReference>
<keyword evidence="9 10" id="KW-0998">Cell outer membrane</keyword>
<keyword evidence="6 11" id="KW-0798">TonB box</keyword>
<evidence type="ECO:0000256" key="7">
    <source>
        <dbReference type="ARBA" id="ARBA00023136"/>
    </source>
</evidence>
<keyword evidence="8 14" id="KW-0675">Receptor</keyword>
<proteinExistence type="inferred from homology"/>
<dbReference type="Gene3D" id="2.170.130.10">
    <property type="entry name" value="TonB-dependent receptor, plug domain"/>
    <property type="match status" value="1"/>
</dbReference>
<feature type="domain" description="TonB-dependent receptor-like beta-barrel" evidence="12">
    <location>
        <begin position="272"/>
        <end position="760"/>
    </location>
</feature>
<dbReference type="InterPro" id="IPR012910">
    <property type="entry name" value="Plug_dom"/>
</dbReference>
<evidence type="ECO:0000256" key="2">
    <source>
        <dbReference type="ARBA" id="ARBA00009810"/>
    </source>
</evidence>
<evidence type="ECO:0000256" key="3">
    <source>
        <dbReference type="ARBA" id="ARBA00022448"/>
    </source>
</evidence>
<keyword evidence="4 10" id="KW-1134">Transmembrane beta strand</keyword>
<comment type="caution">
    <text evidence="14">The sequence shown here is derived from an EMBL/GenBank/DDBJ whole genome shotgun (WGS) entry which is preliminary data.</text>
</comment>
<evidence type="ECO:0000313" key="14">
    <source>
        <dbReference type="EMBL" id="MBC3916961.1"/>
    </source>
</evidence>
<accession>A0ABR6ZM33</accession>
<evidence type="ECO:0000256" key="5">
    <source>
        <dbReference type="ARBA" id="ARBA00022692"/>
    </source>
</evidence>
<dbReference type="Pfam" id="PF00593">
    <property type="entry name" value="TonB_dep_Rec_b-barrel"/>
    <property type="match status" value="1"/>
</dbReference>
<dbReference type="PROSITE" id="PS52016">
    <property type="entry name" value="TONB_DEPENDENT_REC_3"/>
    <property type="match status" value="1"/>
</dbReference>
<evidence type="ECO:0000256" key="9">
    <source>
        <dbReference type="ARBA" id="ARBA00023237"/>
    </source>
</evidence>
<reference evidence="14 15" key="1">
    <citation type="submission" date="2020-08" db="EMBL/GenBank/DDBJ databases">
        <title>Novel species isolated from subtropical streams in China.</title>
        <authorList>
            <person name="Lu H."/>
        </authorList>
    </citation>
    <scope>NUCLEOTIDE SEQUENCE [LARGE SCALE GENOMIC DNA]</scope>
    <source>
        <strain evidence="14 15">CY18W</strain>
    </source>
</reference>
<gene>
    <name evidence="14" type="ORF">H8L32_05685</name>
</gene>